<accession>A0A8S5LKD1</accession>
<organism evidence="1">
    <name type="scientific">Siphoviridae sp. ctXPh6</name>
    <dbReference type="NCBI Taxonomy" id="2827578"/>
    <lineage>
        <taxon>Viruses</taxon>
        <taxon>Duplodnaviria</taxon>
        <taxon>Heunggongvirae</taxon>
        <taxon>Uroviricota</taxon>
        <taxon>Caudoviricetes</taxon>
    </lineage>
</organism>
<dbReference type="GO" id="GO:0003677">
    <property type="term" value="F:DNA binding"/>
    <property type="evidence" value="ECO:0007669"/>
    <property type="project" value="InterPro"/>
</dbReference>
<dbReference type="SUPFAM" id="SSF54171">
    <property type="entry name" value="DNA-binding domain"/>
    <property type="match status" value="1"/>
</dbReference>
<evidence type="ECO:0000313" key="1">
    <source>
        <dbReference type="EMBL" id="DAD70303.1"/>
    </source>
</evidence>
<proteinExistence type="predicted"/>
<sequence>MKVGDKINCWTVININPPPEHRYHLLCRCVCGNEKWVSRSTLRRGKSKSCGCRKHRNRKKYILKPGDNVGYWTILSNDGDKFRCRCICGTERVIKHNILKSGRSLSCGCRRSDHQIKEQKEGRELGQKISREVQKHGLSVAYAGFGRRKNKNSRTGITGVSIWNDKYRAYIMVDRKQINLGTFKKLEDAVNARRNAEEHYFSGRQKIVDKIKREVIQKER</sequence>
<evidence type="ECO:0008006" key="2">
    <source>
        <dbReference type="Google" id="ProtNLM"/>
    </source>
</evidence>
<dbReference type="EMBL" id="BK015862">
    <property type="protein sequence ID" value="DAD70303.1"/>
    <property type="molecule type" value="Genomic_DNA"/>
</dbReference>
<name>A0A8S5LKD1_9CAUD</name>
<protein>
    <recommendedName>
        <fullName evidence="2">AP2 domain-containing protein</fullName>
    </recommendedName>
</protein>
<reference evidence="1" key="1">
    <citation type="journal article" date="2021" name="Proc. Natl. Acad. Sci. U.S.A.">
        <title>A Catalog of Tens of Thousands of Viruses from Human Metagenomes Reveals Hidden Associations with Chronic Diseases.</title>
        <authorList>
            <person name="Tisza M.J."/>
            <person name="Buck C.B."/>
        </authorList>
    </citation>
    <scope>NUCLEOTIDE SEQUENCE</scope>
    <source>
        <strain evidence="1">CtXPh6</strain>
    </source>
</reference>
<dbReference type="InterPro" id="IPR016177">
    <property type="entry name" value="DNA-bd_dom_sf"/>
</dbReference>